<keyword evidence="2" id="KW-1185">Reference proteome</keyword>
<comment type="caution">
    <text evidence="1">The sequence shown here is derived from an EMBL/GenBank/DDBJ whole genome shotgun (WGS) entry which is preliminary data.</text>
</comment>
<accession>A0AAV4UZ28</accession>
<organism evidence="1 2">
    <name type="scientific">Caerostris extrusa</name>
    <name type="common">Bark spider</name>
    <name type="synonym">Caerostris bankana</name>
    <dbReference type="NCBI Taxonomy" id="172846"/>
    <lineage>
        <taxon>Eukaryota</taxon>
        <taxon>Metazoa</taxon>
        <taxon>Ecdysozoa</taxon>
        <taxon>Arthropoda</taxon>
        <taxon>Chelicerata</taxon>
        <taxon>Arachnida</taxon>
        <taxon>Araneae</taxon>
        <taxon>Araneomorphae</taxon>
        <taxon>Entelegynae</taxon>
        <taxon>Araneoidea</taxon>
        <taxon>Araneidae</taxon>
        <taxon>Caerostris</taxon>
    </lineage>
</organism>
<sequence length="84" mass="9940">MGMKINTFCVGMSFLEGRPVVGEISNNYSILNLDPLPKWLGDCHLWFGQWVLCFLYCQHWVLRMCKEWVLKRAELTEKLVLGWF</sequence>
<protein>
    <submittedName>
        <fullName evidence="1">Uncharacterized protein</fullName>
    </submittedName>
</protein>
<dbReference type="EMBL" id="BPLR01013722">
    <property type="protein sequence ID" value="GIY63247.1"/>
    <property type="molecule type" value="Genomic_DNA"/>
</dbReference>
<dbReference type="Proteomes" id="UP001054945">
    <property type="component" value="Unassembled WGS sequence"/>
</dbReference>
<gene>
    <name evidence="1" type="ORF">CEXT_334821</name>
</gene>
<dbReference type="AlphaFoldDB" id="A0AAV4UZ28"/>
<proteinExistence type="predicted"/>
<evidence type="ECO:0000313" key="2">
    <source>
        <dbReference type="Proteomes" id="UP001054945"/>
    </source>
</evidence>
<name>A0AAV4UZ28_CAEEX</name>
<reference evidence="1 2" key="1">
    <citation type="submission" date="2021-06" db="EMBL/GenBank/DDBJ databases">
        <title>Caerostris extrusa draft genome.</title>
        <authorList>
            <person name="Kono N."/>
            <person name="Arakawa K."/>
        </authorList>
    </citation>
    <scope>NUCLEOTIDE SEQUENCE [LARGE SCALE GENOMIC DNA]</scope>
</reference>
<evidence type="ECO:0000313" key="1">
    <source>
        <dbReference type="EMBL" id="GIY63247.1"/>
    </source>
</evidence>